<evidence type="ECO:0000256" key="4">
    <source>
        <dbReference type="ARBA" id="ARBA00022857"/>
    </source>
</evidence>
<evidence type="ECO:0000313" key="9">
    <source>
        <dbReference type="Proteomes" id="UP000243723"/>
    </source>
</evidence>
<dbReference type="OrthoDB" id="72788at2759"/>
<feature type="region of interest" description="Disordered" evidence="6">
    <location>
        <begin position="25"/>
        <end position="46"/>
    </location>
</feature>
<keyword evidence="4" id="KW-0521">NADP</keyword>
<dbReference type="Pfam" id="PF00724">
    <property type="entry name" value="Oxidored_FMN"/>
    <property type="match status" value="1"/>
</dbReference>
<name>A0A2P7ZQ92_9PEZI</name>
<keyword evidence="9" id="KW-1185">Reference proteome</keyword>
<protein>
    <recommendedName>
        <fullName evidence="7">NADH:flavin oxidoreductase/NADH oxidase N-terminal domain-containing protein</fullName>
    </recommendedName>
</protein>
<dbReference type="EMBL" id="NHZQ01000138">
    <property type="protein sequence ID" value="PSK50374.1"/>
    <property type="molecule type" value="Genomic_DNA"/>
</dbReference>
<dbReference type="PANTHER" id="PTHR43303:SF4">
    <property type="entry name" value="NADPH DEHYDROGENASE C23G7.10C-RELATED"/>
    <property type="match status" value="1"/>
</dbReference>
<dbReference type="SUPFAM" id="SSF51395">
    <property type="entry name" value="FMN-linked oxidoreductases"/>
    <property type="match status" value="1"/>
</dbReference>
<dbReference type="Gene3D" id="3.20.20.70">
    <property type="entry name" value="Aldolase class I"/>
    <property type="match status" value="1"/>
</dbReference>
<keyword evidence="3" id="KW-0288">FMN</keyword>
<sequence>MSSHHNVQADIKEEPRYENRAAPGISYFTPLQDPPSGTAFVPEGKSASDVPKLFHPLKIRGVTLQNRIMLSPLCQYSAQDGHYTDWHMAHIGGITKRGPGLTCIEATAVTPNGRITPEDVGLWKDSQIAPIARVVEFAHSQNQKIMIQLAHAGRKASTVAPWLSSGAIAPKDLGGWPDDVYGPSAIPWNEDHAKPREMTLEDISNFKASYADAVRRSLKAGFDAIEIHNAHGYLLHSFLSPVSNKRTDQYGGSFENRIRLTLETVELVRSIIPKDMPLFLRISATDWLEEQPKSEFPESWTPQDTAKLAPLLAERGVDLLDVSSGGNHPKQHPHAGPAYQAPFAKLVKKAVGDKLLVGTVGNIRTGKQAEEQLQDGLDLVIAGRWFQKDPALVWTWAEELGVDVNVANQIRWGFGGRGKKGGNRPITELVDGAKL</sequence>
<dbReference type="Proteomes" id="UP000243723">
    <property type="component" value="Unassembled WGS sequence"/>
</dbReference>
<dbReference type="STRING" id="40998.A0A2P7ZQ92"/>
<comment type="caution">
    <text evidence="8">The sequence shown here is derived from an EMBL/GenBank/DDBJ whole genome shotgun (WGS) entry which is preliminary data.</text>
</comment>
<evidence type="ECO:0000313" key="8">
    <source>
        <dbReference type="EMBL" id="PSK50374.1"/>
    </source>
</evidence>
<accession>A0A2P7ZQ92</accession>
<organism evidence="8 9">
    <name type="scientific">Elsinoe australis</name>
    <dbReference type="NCBI Taxonomy" id="40998"/>
    <lineage>
        <taxon>Eukaryota</taxon>
        <taxon>Fungi</taxon>
        <taxon>Dikarya</taxon>
        <taxon>Ascomycota</taxon>
        <taxon>Pezizomycotina</taxon>
        <taxon>Dothideomycetes</taxon>
        <taxon>Dothideomycetidae</taxon>
        <taxon>Myriangiales</taxon>
        <taxon>Elsinoaceae</taxon>
        <taxon>Elsinoe</taxon>
    </lineage>
</organism>
<keyword evidence="2" id="KW-0285">Flavoprotein</keyword>
<evidence type="ECO:0000256" key="6">
    <source>
        <dbReference type="SAM" id="MobiDB-lite"/>
    </source>
</evidence>
<dbReference type="GO" id="GO:0050661">
    <property type="term" value="F:NADP binding"/>
    <property type="evidence" value="ECO:0007669"/>
    <property type="project" value="InterPro"/>
</dbReference>
<evidence type="ECO:0000256" key="2">
    <source>
        <dbReference type="ARBA" id="ARBA00022630"/>
    </source>
</evidence>
<dbReference type="InterPro" id="IPR044152">
    <property type="entry name" value="YqjM-like"/>
</dbReference>
<dbReference type="InterPro" id="IPR001155">
    <property type="entry name" value="OxRdtase_FMN_N"/>
</dbReference>
<comment type="cofactor">
    <cofactor evidence="1">
        <name>FMN</name>
        <dbReference type="ChEBI" id="CHEBI:58210"/>
    </cofactor>
</comment>
<dbReference type="InterPro" id="IPR013785">
    <property type="entry name" value="Aldolase_TIM"/>
</dbReference>
<feature type="domain" description="NADH:flavin oxidoreductase/NADH oxidase N-terminal" evidence="7">
    <location>
        <begin position="52"/>
        <end position="398"/>
    </location>
</feature>
<proteinExistence type="predicted"/>
<dbReference type="GO" id="GO:0003959">
    <property type="term" value="F:NADPH dehydrogenase activity"/>
    <property type="evidence" value="ECO:0007669"/>
    <property type="project" value="InterPro"/>
</dbReference>
<keyword evidence="5" id="KW-0560">Oxidoreductase</keyword>
<gene>
    <name evidence="8" type="ORF">B9Z65_318</name>
</gene>
<dbReference type="PANTHER" id="PTHR43303">
    <property type="entry name" value="NADPH DEHYDROGENASE C23G7.10C-RELATED"/>
    <property type="match status" value="1"/>
</dbReference>
<evidence type="ECO:0000256" key="3">
    <source>
        <dbReference type="ARBA" id="ARBA00022643"/>
    </source>
</evidence>
<dbReference type="CDD" id="cd02932">
    <property type="entry name" value="OYE_YqiM_FMN"/>
    <property type="match status" value="1"/>
</dbReference>
<reference evidence="8 9" key="1">
    <citation type="submission" date="2017-05" db="EMBL/GenBank/DDBJ databases">
        <title>Draft genome sequence of Elsinoe australis.</title>
        <authorList>
            <person name="Cheng Q."/>
        </authorList>
    </citation>
    <scope>NUCLEOTIDE SEQUENCE [LARGE SCALE GENOMIC DNA]</scope>
    <source>
        <strain evidence="8 9">NL1</strain>
    </source>
</reference>
<evidence type="ECO:0000256" key="1">
    <source>
        <dbReference type="ARBA" id="ARBA00001917"/>
    </source>
</evidence>
<evidence type="ECO:0000256" key="5">
    <source>
        <dbReference type="ARBA" id="ARBA00023002"/>
    </source>
</evidence>
<dbReference type="GO" id="GO:0010181">
    <property type="term" value="F:FMN binding"/>
    <property type="evidence" value="ECO:0007669"/>
    <property type="project" value="InterPro"/>
</dbReference>
<evidence type="ECO:0000259" key="7">
    <source>
        <dbReference type="Pfam" id="PF00724"/>
    </source>
</evidence>
<dbReference type="AlphaFoldDB" id="A0A2P7ZQ92"/>